<accession>A0A3N4R8L8</accession>
<feature type="region of interest" description="Disordered" evidence="1">
    <location>
        <begin position="126"/>
        <end position="155"/>
    </location>
</feature>
<dbReference type="Proteomes" id="UP000266906">
    <property type="component" value="Unassembled WGS sequence"/>
</dbReference>
<dbReference type="AlphaFoldDB" id="A0A3N4R8L8"/>
<feature type="compositionally biased region" description="Acidic residues" evidence="1">
    <location>
        <begin position="144"/>
        <end position="155"/>
    </location>
</feature>
<name>A0A3N4R8L8_9ACTN</name>
<gene>
    <name evidence="2" type="ORF">EDD38_7460</name>
</gene>
<comment type="caution">
    <text evidence="2">The sequence shown here is derived from an EMBL/GenBank/DDBJ whole genome shotgun (WGS) entry which is preliminary data.</text>
</comment>
<evidence type="ECO:0000313" key="2">
    <source>
        <dbReference type="EMBL" id="RPE27315.1"/>
    </source>
</evidence>
<evidence type="ECO:0000256" key="1">
    <source>
        <dbReference type="SAM" id="MobiDB-lite"/>
    </source>
</evidence>
<organism evidence="2 3">
    <name type="scientific">Kitasatospora cineracea</name>
    <dbReference type="NCBI Taxonomy" id="88074"/>
    <lineage>
        <taxon>Bacteria</taxon>
        <taxon>Bacillati</taxon>
        <taxon>Actinomycetota</taxon>
        <taxon>Actinomycetes</taxon>
        <taxon>Kitasatosporales</taxon>
        <taxon>Streptomycetaceae</taxon>
        <taxon>Kitasatospora</taxon>
    </lineage>
</organism>
<keyword evidence="3" id="KW-1185">Reference proteome</keyword>
<sequence length="155" mass="16115">MSELRSTGSILVERAEAALLELAAWRPGSLAETRDAIAALLGGGEPGRPSLAERISQIAENLGDRATNPVLAGLPAAAAETVQTVTAFHTAAVAEGLTARIGAEAIEAIEEPWAVRPVEEFLAEHRVVPDLEGPGDGERAPVPEPDEDEQLPTAA</sequence>
<protein>
    <submittedName>
        <fullName evidence="2">Uncharacterized protein</fullName>
    </submittedName>
</protein>
<reference evidence="2 3" key="1">
    <citation type="submission" date="2018-11" db="EMBL/GenBank/DDBJ databases">
        <title>Sequencing the genomes of 1000 actinobacteria strains.</title>
        <authorList>
            <person name="Klenk H.-P."/>
        </authorList>
    </citation>
    <scope>NUCLEOTIDE SEQUENCE [LARGE SCALE GENOMIC DNA]</scope>
    <source>
        <strain evidence="2 3">DSM 44781</strain>
    </source>
</reference>
<proteinExistence type="predicted"/>
<dbReference type="EMBL" id="RKQG01000004">
    <property type="protein sequence ID" value="RPE27315.1"/>
    <property type="molecule type" value="Genomic_DNA"/>
</dbReference>
<evidence type="ECO:0000313" key="3">
    <source>
        <dbReference type="Proteomes" id="UP000266906"/>
    </source>
</evidence>
<dbReference type="RefSeq" id="WP_123821666.1">
    <property type="nucleotide sequence ID" value="NZ_RKQG01000004.1"/>
</dbReference>